<dbReference type="HOGENOM" id="CLU_067755_1_0_9"/>
<keyword evidence="1" id="KW-0812">Transmembrane</keyword>
<reference evidence="3 4" key="1">
    <citation type="submission" date="2010-08" db="EMBL/GenBank/DDBJ databases">
        <authorList>
            <person name="Weinstock G."/>
            <person name="Sodergren E."/>
            <person name="Clifton S."/>
            <person name="Fulton L."/>
            <person name="Fulton B."/>
            <person name="Courtney L."/>
            <person name="Fronick C."/>
            <person name="Harrison M."/>
            <person name="Strong C."/>
            <person name="Farmer C."/>
            <person name="Delahaunty K."/>
            <person name="Markovic C."/>
            <person name="Hall O."/>
            <person name="Minx P."/>
            <person name="Tomlinson C."/>
            <person name="Mitreva M."/>
            <person name="Hou S."/>
            <person name="Chen J."/>
            <person name="Wollam A."/>
            <person name="Pepin K.H."/>
            <person name="Johnson M."/>
            <person name="Bhonagiri V."/>
            <person name="Zhang X."/>
            <person name="Suruliraj S."/>
            <person name="Warren W."/>
            <person name="Chinwalla A."/>
            <person name="Mardis E.R."/>
            <person name="Wilson R.K."/>
        </authorList>
    </citation>
    <scope>NUCLEOTIDE SEQUENCE [LARGE SCALE GENOMIC DNA]</scope>
    <source>
        <strain evidence="3 4">KLE1255</strain>
    </source>
</reference>
<feature type="domain" description="Heparan-alpha-glucosaminide N-acetyltransferase catalytic" evidence="2">
    <location>
        <begin position="15"/>
        <end position="206"/>
    </location>
</feature>
<dbReference type="RefSeq" id="WP_005940290.1">
    <property type="nucleotide sequence ID" value="NZ_GL538291.1"/>
</dbReference>
<feature type="transmembrane region" description="Helical" evidence="1">
    <location>
        <begin position="169"/>
        <end position="186"/>
    </location>
</feature>
<evidence type="ECO:0000313" key="4">
    <source>
        <dbReference type="Proteomes" id="UP000006028"/>
    </source>
</evidence>
<feature type="transmembrane region" description="Helical" evidence="1">
    <location>
        <begin position="132"/>
        <end position="149"/>
    </location>
</feature>
<dbReference type="OrthoDB" id="9807591at2"/>
<dbReference type="Pfam" id="PF07786">
    <property type="entry name" value="HGSNAT_cat"/>
    <property type="match status" value="1"/>
</dbReference>
<dbReference type="STRING" id="748224.HMPREF9436_01026"/>
<evidence type="ECO:0000313" key="3">
    <source>
        <dbReference type="EMBL" id="EFQ07471.1"/>
    </source>
</evidence>
<feature type="transmembrane region" description="Helical" evidence="1">
    <location>
        <begin position="84"/>
        <end position="101"/>
    </location>
</feature>
<dbReference type="BioCyc" id="FCF748224-HMP:GTSS-846-MONOMER"/>
<keyword evidence="1" id="KW-1133">Transmembrane helix</keyword>
<feature type="transmembrane region" description="Helical" evidence="1">
    <location>
        <begin position="193"/>
        <end position="214"/>
    </location>
</feature>
<organism evidence="3 4">
    <name type="scientific">Faecalibacterium cf. prausnitzii KLE1255</name>
    <dbReference type="NCBI Taxonomy" id="748224"/>
    <lineage>
        <taxon>Bacteria</taxon>
        <taxon>Bacillati</taxon>
        <taxon>Bacillota</taxon>
        <taxon>Clostridia</taxon>
        <taxon>Eubacteriales</taxon>
        <taxon>Oscillospiraceae</taxon>
        <taxon>Faecalibacterium</taxon>
    </lineage>
</organism>
<dbReference type="EMBL" id="AECU01000084">
    <property type="protein sequence ID" value="EFQ07471.1"/>
    <property type="molecule type" value="Genomic_DNA"/>
</dbReference>
<dbReference type="eggNOG" id="COG3503">
    <property type="taxonomic scope" value="Bacteria"/>
</dbReference>
<evidence type="ECO:0000256" key="1">
    <source>
        <dbReference type="SAM" id="Phobius"/>
    </source>
</evidence>
<keyword evidence="1" id="KW-0472">Membrane</keyword>
<gene>
    <name evidence="3" type="ORF">HMPREF9436_01026</name>
</gene>
<dbReference type="InterPro" id="IPR012429">
    <property type="entry name" value="HGSNAT_cat"/>
</dbReference>
<comment type="caution">
    <text evidence="3">The sequence shown here is derived from an EMBL/GenBank/DDBJ whole genome shotgun (WGS) entry which is preliminary data.</text>
</comment>
<proteinExistence type="predicted"/>
<accession>E2ZH88</accession>
<evidence type="ECO:0000259" key="2">
    <source>
        <dbReference type="Pfam" id="PF07786"/>
    </source>
</evidence>
<feature type="transmembrane region" description="Helical" evidence="1">
    <location>
        <begin position="31"/>
        <end position="51"/>
    </location>
</feature>
<feature type="transmembrane region" description="Helical" evidence="1">
    <location>
        <begin position="57"/>
        <end position="77"/>
    </location>
</feature>
<name>E2ZH88_9FIRM</name>
<dbReference type="AlphaFoldDB" id="E2ZH88"/>
<sequence length="275" mass="30408">MENERRVQQKTPASRYALLDELRGLDLVSMMLYHACWDMMFLFGIWMDWYAGMPGRLWQQTICWVFILLSGFCVPLGHRTLKRGAQVFAAGALVTVVTLVFMPEDRVVFGVLTFLGSAMLLTGVLEPLLKKIPPAAGLAVSAVLFALTYHLDERWLGFGGLRLALPDAWYANYFTAFFGFLPFDFYSTDYFALLPWLFLFWAGYFLHFCMGAAAHGALAPLGLPGAGLDGPPLAFAVSAAPAGDLRRAFSRGSSFCIKGLTQPGSCGILSVVRRY</sequence>
<feature type="transmembrane region" description="Helical" evidence="1">
    <location>
        <begin position="107"/>
        <end position="125"/>
    </location>
</feature>
<dbReference type="Proteomes" id="UP000006028">
    <property type="component" value="Unassembled WGS sequence"/>
</dbReference>
<protein>
    <recommendedName>
        <fullName evidence="2">Heparan-alpha-glucosaminide N-acetyltransferase catalytic domain-containing protein</fullName>
    </recommendedName>
</protein>